<accession>A0ABV5WMI8</accession>
<organism evidence="1 2">
    <name type="scientific">Ectobacillus funiculus</name>
    <dbReference type="NCBI Taxonomy" id="137993"/>
    <lineage>
        <taxon>Bacteria</taxon>
        <taxon>Bacillati</taxon>
        <taxon>Bacillota</taxon>
        <taxon>Bacilli</taxon>
        <taxon>Bacillales</taxon>
        <taxon>Bacillaceae</taxon>
        <taxon>Ectobacillus</taxon>
    </lineage>
</organism>
<name>A0ABV5WMI8_9BACI</name>
<comment type="caution">
    <text evidence="1">The sequence shown here is derived from an EMBL/GenBank/DDBJ whole genome shotgun (WGS) entry which is preliminary data.</text>
</comment>
<dbReference type="EMBL" id="JBHMAF010000196">
    <property type="protein sequence ID" value="MFB9761785.1"/>
    <property type="molecule type" value="Genomic_DNA"/>
</dbReference>
<proteinExistence type="predicted"/>
<gene>
    <name evidence="1" type="ORF">ACFFMS_26495</name>
</gene>
<evidence type="ECO:0000313" key="1">
    <source>
        <dbReference type="EMBL" id="MFB9761785.1"/>
    </source>
</evidence>
<keyword evidence="2" id="KW-1185">Reference proteome</keyword>
<protein>
    <submittedName>
        <fullName evidence="1">Uncharacterized protein</fullName>
    </submittedName>
</protein>
<evidence type="ECO:0000313" key="2">
    <source>
        <dbReference type="Proteomes" id="UP001589609"/>
    </source>
</evidence>
<sequence length="54" mass="5924">MKQRLPARDKKHANGVFACFFALSAILGVQCPCSVRAVSCLTFQVQDKVAIVKE</sequence>
<dbReference type="Proteomes" id="UP001589609">
    <property type="component" value="Unassembled WGS sequence"/>
</dbReference>
<reference evidence="1 2" key="1">
    <citation type="submission" date="2024-09" db="EMBL/GenBank/DDBJ databases">
        <authorList>
            <person name="Sun Q."/>
            <person name="Mori K."/>
        </authorList>
    </citation>
    <scope>NUCLEOTIDE SEQUENCE [LARGE SCALE GENOMIC DNA]</scope>
    <source>
        <strain evidence="1 2">JCM 11201</strain>
    </source>
</reference>